<organism evidence="2 3">
    <name type="scientific">Phytophthora megakarya</name>
    <dbReference type="NCBI Taxonomy" id="4795"/>
    <lineage>
        <taxon>Eukaryota</taxon>
        <taxon>Sar</taxon>
        <taxon>Stramenopiles</taxon>
        <taxon>Oomycota</taxon>
        <taxon>Peronosporomycetes</taxon>
        <taxon>Peronosporales</taxon>
        <taxon>Peronosporaceae</taxon>
        <taxon>Phytophthora</taxon>
    </lineage>
</organism>
<feature type="compositionally biased region" description="Low complexity" evidence="1">
    <location>
        <begin position="73"/>
        <end position="89"/>
    </location>
</feature>
<dbReference type="Proteomes" id="UP000198211">
    <property type="component" value="Unassembled WGS sequence"/>
</dbReference>
<feature type="region of interest" description="Disordered" evidence="1">
    <location>
        <begin position="17"/>
        <end position="114"/>
    </location>
</feature>
<protein>
    <submittedName>
        <fullName evidence="2">Uncharacterized protein</fullName>
    </submittedName>
</protein>
<evidence type="ECO:0000313" key="3">
    <source>
        <dbReference type="Proteomes" id="UP000198211"/>
    </source>
</evidence>
<comment type="caution">
    <text evidence="2">The sequence shown here is derived from an EMBL/GenBank/DDBJ whole genome shotgun (WGS) entry which is preliminary data.</text>
</comment>
<evidence type="ECO:0000256" key="1">
    <source>
        <dbReference type="SAM" id="MobiDB-lite"/>
    </source>
</evidence>
<sequence length="114" mass="11941">MGPGPAAPIAHQVALRARLAGPQGSTRSSSTTLRRFKDRSSDGRLTGTSVAGIGPASLGLTMADTMAESRVSQASAAEDAAAPARSRAAPRPRPDPQARRMASQDPRRRPRPHH</sequence>
<dbReference type="EMBL" id="NBNE01007090">
    <property type="protein sequence ID" value="OWZ01121.1"/>
    <property type="molecule type" value="Genomic_DNA"/>
</dbReference>
<gene>
    <name evidence="2" type="ORF">PHMEG_00027557</name>
</gene>
<proteinExistence type="predicted"/>
<name>A0A225V6M9_9STRA</name>
<accession>A0A225V6M9</accession>
<keyword evidence="3" id="KW-1185">Reference proteome</keyword>
<dbReference type="AlphaFoldDB" id="A0A225V6M9"/>
<evidence type="ECO:0000313" key="2">
    <source>
        <dbReference type="EMBL" id="OWZ01121.1"/>
    </source>
</evidence>
<reference evidence="3" key="1">
    <citation type="submission" date="2017-03" db="EMBL/GenBank/DDBJ databases">
        <title>Phytopthora megakarya and P. palmivora, two closely related causual agents of cacao black pod achieved similar genome size and gene model numbers by different mechanisms.</title>
        <authorList>
            <person name="Ali S."/>
            <person name="Shao J."/>
            <person name="Larry D.J."/>
            <person name="Kronmiller B."/>
            <person name="Shen D."/>
            <person name="Strem M.D."/>
            <person name="Melnick R.L."/>
            <person name="Guiltinan M.J."/>
            <person name="Tyler B.M."/>
            <person name="Meinhardt L.W."/>
            <person name="Bailey B.A."/>
        </authorList>
    </citation>
    <scope>NUCLEOTIDE SEQUENCE [LARGE SCALE GENOMIC DNA]</scope>
    <source>
        <strain evidence="3">zdho120</strain>
    </source>
</reference>